<reference evidence="4 5" key="1">
    <citation type="journal article" date="2010" name="Science">
        <title>Genomic comparison of the ants Camponotus floridanus and Harpegnathos saltator.</title>
        <authorList>
            <person name="Bonasio R."/>
            <person name="Zhang G."/>
            <person name="Ye C."/>
            <person name="Mutti N.S."/>
            <person name="Fang X."/>
            <person name="Qin N."/>
            <person name="Donahue G."/>
            <person name="Yang P."/>
            <person name="Li Q."/>
            <person name="Li C."/>
            <person name="Zhang P."/>
            <person name="Huang Z."/>
            <person name="Berger S.L."/>
            <person name="Reinberg D."/>
            <person name="Wang J."/>
            <person name="Liebig J."/>
        </authorList>
    </citation>
    <scope>NUCLEOTIDE SEQUENCE [LARGE SCALE GENOMIC DNA]</scope>
    <source>
        <strain evidence="4 5">R22 G/1</strain>
    </source>
</reference>
<gene>
    <name evidence="4" type="ORF">EAI_10062</name>
</gene>
<dbReference type="Gene3D" id="3.30.160.60">
    <property type="entry name" value="Classic Zinc Finger"/>
    <property type="match status" value="1"/>
</dbReference>
<dbReference type="Proteomes" id="UP000008237">
    <property type="component" value="Unassembled WGS sequence"/>
</dbReference>
<dbReference type="SMART" id="SM00355">
    <property type="entry name" value="ZnF_C2H2"/>
    <property type="match status" value="2"/>
</dbReference>
<dbReference type="Pfam" id="PF00096">
    <property type="entry name" value="zf-C2H2"/>
    <property type="match status" value="1"/>
</dbReference>
<dbReference type="SUPFAM" id="SSF57667">
    <property type="entry name" value="beta-beta-alpha zinc fingers"/>
    <property type="match status" value="1"/>
</dbReference>
<dbReference type="InterPro" id="IPR013087">
    <property type="entry name" value="Znf_C2H2_type"/>
</dbReference>
<keyword evidence="1" id="KW-0862">Zinc</keyword>
<keyword evidence="1" id="KW-0479">Metal-binding</keyword>
<dbReference type="OrthoDB" id="3437960at2759"/>
<dbReference type="InParanoid" id="E2BJC4"/>
<feature type="domain" description="C2H2-type" evidence="3">
    <location>
        <begin position="65"/>
        <end position="92"/>
    </location>
</feature>
<evidence type="ECO:0000313" key="4">
    <source>
        <dbReference type="EMBL" id="EFN84274.1"/>
    </source>
</evidence>
<sequence>MTQDILVASLSIALDLMTFIMSAVTWYPLPTNFQLYSCDTCGRQYRSKISLQRHKRLECGKEAQFSCVLCHARFKHKHSLLRHYNVHIADMKIANTFENEDRPV</sequence>
<keyword evidence="1" id="KW-0863">Zinc-finger</keyword>
<dbReference type="AlphaFoldDB" id="E2BJC4"/>
<protein>
    <submittedName>
        <fullName evidence="4">Longitudinals lacking protein, isoforms A/B/D/L</fullName>
    </submittedName>
</protein>
<evidence type="ECO:0000256" key="1">
    <source>
        <dbReference type="PROSITE-ProRule" id="PRU00042"/>
    </source>
</evidence>
<keyword evidence="5" id="KW-1185">Reference proteome</keyword>
<organism evidence="5">
    <name type="scientific">Harpegnathos saltator</name>
    <name type="common">Jerdon's jumping ant</name>
    <dbReference type="NCBI Taxonomy" id="610380"/>
    <lineage>
        <taxon>Eukaryota</taxon>
        <taxon>Metazoa</taxon>
        <taxon>Ecdysozoa</taxon>
        <taxon>Arthropoda</taxon>
        <taxon>Hexapoda</taxon>
        <taxon>Insecta</taxon>
        <taxon>Pterygota</taxon>
        <taxon>Neoptera</taxon>
        <taxon>Endopterygota</taxon>
        <taxon>Hymenoptera</taxon>
        <taxon>Apocrita</taxon>
        <taxon>Aculeata</taxon>
        <taxon>Formicoidea</taxon>
        <taxon>Formicidae</taxon>
        <taxon>Ponerinae</taxon>
        <taxon>Ponerini</taxon>
        <taxon>Harpegnathos</taxon>
    </lineage>
</organism>
<keyword evidence="2" id="KW-0472">Membrane</keyword>
<accession>E2BJC4</accession>
<dbReference type="EMBL" id="GL448558">
    <property type="protein sequence ID" value="EFN84274.1"/>
    <property type="molecule type" value="Genomic_DNA"/>
</dbReference>
<keyword evidence="2" id="KW-1133">Transmembrane helix</keyword>
<dbReference type="InterPro" id="IPR036236">
    <property type="entry name" value="Znf_C2H2_sf"/>
</dbReference>
<evidence type="ECO:0000256" key="2">
    <source>
        <dbReference type="SAM" id="Phobius"/>
    </source>
</evidence>
<proteinExistence type="predicted"/>
<name>E2BJC4_HARSA</name>
<feature type="domain" description="C2H2-type" evidence="3">
    <location>
        <begin position="36"/>
        <end position="63"/>
    </location>
</feature>
<evidence type="ECO:0000259" key="3">
    <source>
        <dbReference type="PROSITE" id="PS50157"/>
    </source>
</evidence>
<dbReference type="PROSITE" id="PS50157">
    <property type="entry name" value="ZINC_FINGER_C2H2_2"/>
    <property type="match status" value="2"/>
</dbReference>
<evidence type="ECO:0000313" key="5">
    <source>
        <dbReference type="Proteomes" id="UP000008237"/>
    </source>
</evidence>
<dbReference type="PROSITE" id="PS00028">
    <property type="entry name" value="ZINC_FINGER_C2H2_1"/>
    <property type="match status" value="1"/>
</dbReference>
<keyword evidence="2" id="KW-0812">Transmembrane</keyword>
<dbReference type="GO" id="GO:0008270">
    <property type="term" value="F:zinc ion binding"/>
    <property type="evidence" value="ECO:0007669"/>
    <property type="project" value="UniProtKB-KW"/>
</dbReference>
<feature type="transmembrane region" description="Helical" evidence="2">
    <location>
        <begin position="6"/>
        <end position="27"/>
    </location>
</feature>